<dbReference type="OrthoDB" id="7173212at2"/>
<dbReference type="InParanoid" id="A0A1Y5U584"/>
<sequence length="211" mass="22678">MADKGSADGGLIARRATVGDEYEIVYRGSKGAMSRRGITVQRFEGKKGDIELKAICHMRHATRTFLVSGIVELTDLKTGEVTDNPALIQALFTGDLTGDALRDHGDMLTLLAALARCESPPDAPTLTVIGDCLAEWVGELELDRGRVERHIKGLEPDGAGVQALVSGLGDWPVRRLAALLRAAERVIRASGADGPDKRTFFLEAMRRSAGL</sequence>
<dbReference type="EMBL" id="FWFR01000006">
    <property type="protein sequence ID" value="SLN77261.1"/>
    <property type="molecule type" value="Genomic_DNA"/>
</dbReference>
<keyword evidence="2" id="KW-1185">Reference proteome</keyword>
<proteinExistence type="predicted"/>
<organism evidence="1 2">
    <name type="scientific">Oceanibacterium hippocampi</name>
    <dbReference type="NCBI Taxonomy" id="745714"/>
    <lineage>
        <taxon>Bacteria</taxon>
        <taxon>Pseudomonadati</taxon>
        <taxon>Pseudomonadota</taxon>
        <taxon>Alphaproteobacteria</taxon>
        <taxon>Sneathiellales</taxon>
        <taxon>Sneathiellaceae</taxon>
        <taxon>Oceanibacterium</taxon>
    </lineage>
</organism>
<dbReference type="Proteomes" id="UP000193200">
    <property type="component" value="Unassembled WGS sequence"/>
</dbReference>
<gene>
    <name evidence="1" type="ORF">OCH7691_04355</name>
</gene>
<name>A0A1Y5U584_9PROT</name>
<dbReference type="RefSeq" id="WP_139839844.1">
    <property type="nucleotide sequence ID" value="NZ_FWFR01000006.1"/>
</dbReference>
<protein>
    <submittedName>
        <fullName evidence="1">Uncharacterized protein</fullName>
    </submittedName>
</protein>
<evidence type="ECO:0000313" key="1">
    <source>
        <dbReference type="EMBL" id="SLN77261.1"/>
    </source>
</evidence>
<dbReference type="AlphaFoldDB" id="A0A1Y5U584"/>
<evidence type="ECO:0000313" key="2">
    <source>
        <dbReference type="Proteomes" id="UP000193200"/>
    </source>
</evidence>
<accession>A0A1Y5U584</accession>
<reference evidence="1 2" key="1">
    <citation type="submission" date="2017-03" db="EMBL/GenBank/DDBJ databases">
        <authorList>
            <person name="Afonso C.L."/>
            <person name="Miller P.J."/>
            <person name="Scott M.A."/>
            <person name="Spackman E."/>
            <person name="Goraichik I."/>
            <person name="Dimitrov K.M."/>
            <person name="Suarez D.L."/>
            <person name="Swayne D.E."/>
        </authorList>
    </citation>
    <scope>NUCLEOTIDE SEQUENCE [LARGE SCALE GENOMIC DNA]</scope>
    <source>
        <strain evidence="1 2">CECT 7691</strain>
    </source>
</reference>